<evidence type="ECO:0000256" key="5">
    <source>
        <dbReference type="ARBA" id="ARBA00022729"/>
    </source>
</evidence>
<keyword evidence="6" id="KW-0378">Hydrolase</keyword>
<evidence type="ECO:0000256" key="10">
    <source>
        <dbReference type="SAM" id="SignalP"/>
    </source>
</evidence>
<dbReference type="AlphaFoldDB" id="A0A545UUS7"/>
<dbReference type="STRING" id="43265.A0A545UUS7"/>
<dbReference type="InterPro" id="IPR024079">
    <property type="entry name" value="MetalloPept_cat_dom_sf"/>
</dbReference>
<evidence type="ECO:0000256" key="9">
    <source>
        <dbReference type="ARBA" id="ARBA00023157"/>
    </source>
</evidence>
<keyword evidence="3 12" id="KW-0645">Protease</keyword>
<keyword evidence="9" id="KW-1015">Disulfide bond</keyword>
<feature type="chain" id="PRO_5022037910" evidence="10">
    <location>
        <begin position="21"/>
        <end position="319"/>
    </location>
</feature>
<dbReference type="PANTHER" id="PTHR47466">
    <property type="match status" value="1"/>
</dbReference>
<reference evidence="12 13" key="1">
    <citation type="journal article" date="2019" name="Appl. Microbiol. Biotechnol.">
        <title>Genome sequence of Isaria javanica and comparative genome analysis insights into family S53 peptidase evolution in fungal entomopathogens.</title>
        <authorList>
            <person name="Lin R."/>
            <person name="Zhang X."/>
            <person name="Xin B."/>
            <person name="Zou M."/>
            <person name="Gao Y."/>
            <person name="Qin F."/>
            <person name="Hu Q."/>
            <person name="Xie B."/>
            <person name="Cheng X."/>
        </authorList>
    </citation>
    <scope>NUCLEOTIDE SEQUENCE [LARGE SCALE GENOMIC DNA]</scope>
    <source>
        <strain evidence="12 13">IJ1G</strain>
    </source>
</reference>
<evidence type="ECO:0000313" key="13">
    <source>
        <dbReference type="Proteomes" id="UP000315783"/>
    </source>
</evidence>
<dbReference type="GO" id="GO:0008237">
    <property type="term" value="F:metallopeptidase activity"/>
    <property type="evidence" value="ECO:0007669"/>
    <property type="project" value="UniProtKB-KW"/>
</dbReference>
<evidence type="ECO:0000313" key="12">
    <source>
        <dbReference type="EMBL" id="TQV93223.1"/>
    </source>
</evidence>
<comment type="caution">
    <text evidence="12">The sequence shown here is derived from an EMBL/GenBank/DDBJ whole genome shotgun (WGS) entry which is preliminary data.</text>
</comment>
<dbReference type="GO" id="GO:0046872">
    <property type="term" value="F:metal ion binding"/>
    <property type="evidence" value="ECO:0007669"/>
    <property type="project" value="UniProtKB-KW"/>
</dbReference>
<keyword evidence="8 12" id="KW-0482">Metalloprotease</keyword>
<dbReference type="Pfam" id="PF05572">
    <property type="entry name" value="Peptidase_M43"/>
    <property type="match status" value="1"/>
</dbReference>
<name>A0A545UUS7_9HYPO</name>
<evidence type="ECO:0000256" key="3">
    <source>
        <dbReference type="ARBA" id="ARBA00022670"/>
    </source>
</evidence>
<comment type="function">
    <text evidence="1">Secreted metalloproteinase that allows assimilation of proteinaceous substrates.</text>
</comment>
<dbReference type="Gene3D" id="3.40.390.10">
    <property type="entry name" value="Collagenase (Catalytic Domain)"/>
    <property type="match status" value="1"/>
</dbReference>
<evidence type="ECO:0000256" key="6">
    <source>
        <dbReference type="ARBA" id="ARBA00022801"/>
    </source>
</evidence>
<evidence type="ECO:0000256" key="1">
    <source>
        <dbReference type="ARBA" id="ARBA00003174"/>
    </source>
</evidence>
<comment type="similarity">
    <text evidence="2">Belongs to the peptidase M43B family.</text>
</comment>
<accession>A0A545UUS7</accession>
<dbReference type="GO" id="GO:0006508">
    <property type="term" value="P:proteolysis"/>
    <property type="evidence" value="ECO:0007669"/>
    <property type="project" value="UniProtKB-KW"/>
</dbReference>
<gene>
    <name evidence="12" type="ORF">IF1G_07801</name>
</gene>
<dbReference type="SUPFAM" id="SSF55486">
    <property type="entry name" value="Metalloproteases ('zincins'), catalytic domain"/>
    <property type="match status" value="1"/>
</dbReference>
<evidence type="ECO:0000256" key="8">
    <source>
        <dbReference type="ARBA" id="ARBA00023049"/>
    </source>
</evidence>
<evidence type="ECO:0000256" key="2">
    <source>
        <dbReference type="ARBA" id="ARBA00008721"/>
    </source>
</evidence>
<dbReference type="EMBL" id="SPUK01000012">
    <property type="protein sequence ID" value="TQV93223.1"/>
    <property type="molecule type" value="Genomic_DNA"/>
</dbReference>
<keyword evidence="5 10" id="KW-0732">Signal</keyword>
<sequence>MHLSAGVFAAILAALPLASAFPPELTRNGRDEFCKTEPTDELLALHEKIANGDQPTLDKIAKGDEIIQEALRNGDSGLHGRTTGLTVTKRDTGDLITLDTWFHVVYNAKTHDGGYITPEKLQEQLKVLNDAYDPSNLAFRLVNSTWTENATWADYPDDNELAMKRALRKGDSRTVNIFFVPGLGAGGVCVFPNMGAYEGDALALDACMVGSFSMPGNKGVYAMGKTAVHELGHWFGLLHTFQGGCNEERGDFIADTPAERSANRGVCPANRDTCPELPGLDPVENYMDYSSDACYDRFTPGQTSRMRALLALVRLGPIR</sequence>
<dbReference type="Proteomes" id="UP000315783">
    <property type="component" value="Unassembled WGS sequence"/>
</dbReference>
<dbReference type="CDD" id="cd04275">
    <property type="entry name" value="ZnMc_pappalysin_like"/>
    <property type="match status" value="1"/>
</dbReference>
<dbReference type="PANTHER" id="PTHR47466:SF1">
    <property type="entry name" value="METALLOPROTEASE MEP1 (AFU_ORTHOLOGUE AFUA_1G07730)-RELATED"/>
    <property type="match status" value="1"/>
</dbReference>
<dbReference type="InterPro" id="IPR008754">
    <property type="entry name" value="Peptidase_M43"/>
</dbReference>
<feature type="domain" description="Peptidase M43 pregnancy-associated plasma-A" evidence="11">
    <location>
        <begin position="185"/>
        <end position="310"/>
    </location>
</feature>
<organism evidence="12 13">
    <name type="scientific">Cordyceps javanica</name>
    <dbReference type="NCBI Taxonomy" id="43265"/>
    <lineage>
        <taxon>Eukaryota</taxon>
        <taxon>Fungi</taxon>
        <taxon>Dikarya</taxon>
        <taxon>Ascomycota</taxon>
        <taxon>Pezizomycotina</taxon>
        <taxon>Sordariomycetes</taxon>
        <taxon>Hypocreomycetidae</taxon>
        <taxon>Hypocreales</taxon>
        <taxon>Cordycipitaceae</taxon>
        <taxon>Cordyceps</taxon>
    </lineage>
</organism>
<keyword evidence="13" id="KW-1185">Reference proteome</keyword>
<evidence type="ECO:0000256" key="4">
    <source>
        <dbReference type="ARBA" id="ARBA00022723"/>
    </source>
</evidence>
<keyword evidence="4" id="KW-0479">Metal-binding</keyword>
<protein>
    <submittedName>
        <fullName evidence="12">Metalloprotease-like protein</fullName>
    </submittedName>
</protein>
<feature type="signal peptide" evidence="10">
    <location>
        <begin position="1"/>
        <end position="20"/>
    </location>
</feature>
<proteinExistence type="inferred from homology"/>
<evidence type="ECO:0000259" key="11">
    <source>
        <dbReference type="Pfam" id="PF05572"/>
    </source>
</evidence>
<keyword evidence="7" id="KW-0862">Zinc</keyword>
<evidence type="ECO:0000256" key="7">
    <source>
        <dbReference type="ARBA" id="ARBA00022833"/>
    </source>
</evidence>
<dbReference type="OrthoDB" id="536211at2759"/>